<evidence type="ECO:0000313" key="2">
    <source>
        <dbReference type="EMBL" id="MEK9502731.1"/>
    </source>
</evidence>
<name>A0ABU9EDW3_9BACT</name>
<organism evidence="2 3">
    <name type="scientific">Gaopeijia maritima</name>
    <dbReference type="NCBI Taxonomy" id="3119007"/>
    <lineage>
        <taxon>Bacteria</taxon>
        <taxon>Pseudomonadati</taxon>
        <taxon>Gemmatimonadota</taxon>
        <taxon>Longimicrobiia</taxon>
        <taxon>Gaopeijiales</taxon>
        <taxon>Gaopeijiaceae</taxon>
        <taxon>Gaopeijia</taxon>
    </lineage>
</organism>
<protein>
    <recommendedName>
        <fullName evidence="1">DUF6946 domain-containing protein</fullName>
    </recommendedName>
</protein>
<sequence>MGQTPDEVGGLYYQLFTAAAAALSEAERAGNTRAVLLIHEFVTAATKDELHTKNAEALDRFAERVSDGKIAGVEAGQIAGPIRRETWGAALYLGKAVRQTRSAGPDGSR</sequence>
<proteinExistence type="predicted"/>
<dbReference type="Pfam" id="PF22187">
    <property type="entry name" value="DUF6946"/>
    <property type="match status" value="1"/>
</dbReference>
<feature type="domain" description="DUF6946" evidence="1">
    <location>
        <begin position="5"/>
        <end position="58"/>
    </location>
</feature>
<dbReference type="EMBL" id="JBBHLI010000014">
    <property type="protein sequence ID" value="MEK9502731.1"/>
    <property type="molecule type" value="Genomic_DNA"/>
</dbReference>
<comment type="caution">
    <text evidence="2">The sequence shown here is derived from an EMBL/GenBank/DDBJ whole genome shotgun (WGS) entry which is preliminary data.</text>
</comment>
<dbReference type="Proteomes" id="UP001484239">
    <property type="component" value="Unassembled WGS sequence"/>
</dbReference>
<evidence type="ECO:0000259" key="1">
    <source>
        <dbReference type="Pfam" id="PF22187"/>
    </source>
</evidence>
<keyword evidence="3" id="KW-1185">Reference proteome</keyword>
<reference evidence="2 3" key="1">
    <citation type="submission" date="2024-02" db="EMBL/GenBank/DDBJ databases">
        <title>A novel Gemmatimonadota bacterium.</title>
        <authorList>
            <person name="Du Z.-J."/>
            <person name="Ye Y.-Q."/>
        </authorList>
    </citation>
    <scope>NUCLEOTIDE SEQUENCE [LARGE SCALE GENOMIC DNA]</scope>
    <source>
        <strain evidence="2 3">DH-20</strain>
    </source>
</reference>
<dbReference type="InterPro" id="IPR054024">
    <property type="entry name" value="DUF6946"/>
</dbReference>
<evidence type="ECO:0000313" key="3">
    <source>
        <dbReference type="Proteomes" id="UP001484239"/>
    </source>
</evidence>
<accession>A0ABU9EDW3</accession>
<gene>
    <name evidence="2" type="ORF">WI372_17175</name>
</gene>